<comment type="caution">
    <text evidence="1">The sequence shown here is derived from an EMBL/GenBank/DDBJ whole genome shotgun (WGS) entry which is preliminary data.</text>
</comment>
<gene>
    <name evidence="1" type="ORF">PHPALM_3024</name>
</gene>
<organism evidence="1 2">
    <name type="scientific">Phytophthora palmivora</name>
    <dbReference type="NCBI Taxonomy" id="4796"/>
    <lineage>
        <taxon>Eukaryota</taxon>
        <taxon>Sar</taxon>
        <taxon>Stramenopiles</taxon>
        <taxon>Oomycota</taxon>
        <taxon>Peronosporomycetes</taxon>
        <taxon>Peronosporales</taxon>
        <taxon>Peronosporaceae</taxon>
        <taxon>Phytophthora</taxon>
    </lineage>
</organism>
<reference evidence="1 2" key="1">
    <citation type="journal article" date="2017" name="Genome Biol. Evol.">
        <title>Phytophthora megakarya and P. palmivora, closely related causal agents of cacao black pod rot, underwent increases in genome sizes and gene numbers by different mechanisms.</title>
        <authorList>
            <person name="Ali S.S."/>
            <person name="Shao J."/>
            <person name="Lary D.J."/>
            <person name="Kronmiller B."/>
            <person name="Shen D."/>
            <person name="Strem M.D."/>
            <person name="Amoako-Attah I."/>
            <person name="Akrofi A.Y."/>
            <person name="Begoude B.A."/>
            <person name="Ten Hoopen G.M."/>
            <person name="Coulibaly K."/>
            <person name="Kebe B.I."/>
            <person name="Melnick R.L."/>
            <person name="Guiltinan M.J."/>
            <person name="Tyler B.M."/>
            <person name="Meinhardt L.W."/>
            <person name="Bailey B.A."/>
        </authorList>
    </citation>
    <scope>NUCLEOTIDE SEQUENCE [LARGE SCALE GENOMIC DNA]</scope>
    <source>
        <strain evidence="2">sbr112.9</strain>
    </source>
</reference>
<proteinExistence type="predicted"/>
<sequence length="95" mass="10704">MEAWKNLAEMYTVGRGVPRNEATAKAIIKMLKKVQTEEKNALVARNLVYHVDPGAEQVLYLKGFNYDGAKLSYTITTLPLNGEVYQLSDIYSEYG</sequence>
<dbReference type="Proteomes" id="UP000237271">
    <property type="component" value="Unassembled WGS sequence"/>
</dbReference>
<dbReference type="AlphaFoldDB" id="A0A2P4YNG2"/>
<accession>A0A2P4YNG2</accession>
<keyword evidence="2" id="KW-1185">Reference proteome</keyword>
<evidence type="ECO:0000313" key="1">
    <source>
        <dbReference type="EMBL" id="POM79338.1"/>
    </source>
</evidence>
<name>A0A2P4YNG2_9STRA</name>
<dbReference type="EMBL" id="NCKW01001780">
    <property type="protein sequence ID" value="POM79338.1"/>
    <property type="molecule type" value="Genomic_DNA"/>
</dbReference>
<protein>
    <submittedName>
        <fullName evidence="1">Uncharacterized protein</fullName>
    </submittedName>
</protein>
<evidence type="ECO:0000313" key="2">
    <source>
        <dbReference type="Proteomes" id="UP000237271"/>
    </source>
</evidence>
<dbReference type="OrthoDB" id="430826at2759"/>
<feature type="non-terminal residue" evidence="1">
    <location>
        <position position="95"/>
    </location>
</feature>